<dbReference type="EMBL" id="WIQW01000019">
    <property type="protein sequence ID" value="KAF3103165.1"/>
    <property type="molecule type" value="Genomic_DNA"/>
</dbReference>
<evidence type="ECO:0000313" key="3">
    <source>
        <dbReference type="EMBL" id="KAF3142387.1"/>
    </source>
</evidence>
<feature type="region of interest" description="Disordered" evidence="1">
    <location>
        <begin position="69"/>
        <end position="88"/>
    </location>
</feature>
<evidence type="ECO:0000256" key="1">
    <source>
        <dbReference type="SAM" id="MobiDB-lite"/>
    </source>
</evidence>
<proteinExistence type="predicted"/>
<feature type="compositionally biased region" description="Basic and acidic residues" evidence="1">
    <location>
        <begin position="17"/>
        <end position="28"/>
    </location>
</feature>
<name>A0A7C8JBY8_ORBOL</name>
<organism evidence="2 4">
    <name type="scientific">Orbilia oligospora</name>
    <name type="common">Nematode-trapping fungus</name>
    <name type="synonym">Arthrobotrys oligospora</name>
    <dbReference type="NCBI Taxonomy" id="2813651"/>
    <lineage>
        <taxon>Eukaryota</taxon>
        <taxon>Fungi</taxon>
        <taxon>Dikarya</taxon>
        <taxon>Ascomycota</taxon>
        <taxon>Pezizomycotina</taxon>
        <taxon>Orbiliomycetes</taxon>
        <taxon>Orbiliales</taxon>
        <taxon>Orbiliaceae</taxon>
        <taxon>Orbilia</taxon>
    </lineage>
</organism>
<evidence type="ECO:0000313" key="5">
    <source>
        <dbReference type="Proteomes" id="UP000480548"/>
    </source>
</evidence>
<evidence type="ECO:0000313" key="2">
    <source>
        <dbReference type="EMBL" id="KAF3103165.1"/>
    </source>
</evidence>
<dbReference type="Proteomes" id="UP000480548">
    <property type="component" value="Unassembled WGS sequence"/>
</dbReference>
<dbReference type="AlphaFoldDB" id="A0A7C8JBY8"/>
<sequence length="392" mass="43855">MVTTAHAQEAEEEIVEDVGKKEGERGRGGELCARCKDPLPLWASETPSEIDANFTRPVAITAPTSTSIDINSCSNDTDTSMHGTTSQSTPITYPISPVSDLIIHLPTQTVSHRYLVSSQILRVVSPVWRRHLDPNSPFQSLSTSIETISDRPHTIMTLYEDDPDTLLSVLNILHFSISSIPITSINFGQLRSFAVLCDKYDCIHVLNAYSKVWLDEWAPVACEPGYEDWLFIAKVFGDPRNTKELEKLLVQEAGSLSVCGAFFLRCGRVVETILLPEKTLEKIMSSRITELTRQISVWRTFLQTFISENVTKGCSNWDCVTLSYGNLIRSVEQSGLVKIFNLLEEWHGNIRDFEEKTGGIQLANGTRFHGYGWCPVENLNVGLRSRLGRVDS</sequence>
<gene>
    <name evidence="2" type="ORF">TWF102_003979</name>
    <name evidence="3" type="ORF">TWF703_000775</name>
</gene>
<reference evidence="4 5" key="1">
    <citation type="submission" date="2019-06" db="EMBL/GenBank/DDBJ databases">
        <authorList>
            <person name="Palmer J.M."/>
        </authorList>
    </citation>
    <scope>NUCLEOTIDE SEQUENCE [LARGE SCALE GENOMIC DNA]</scope>
    <source>
        <strain evidence="2 4">TWF102</strain>
        <strain evidence="3 5">TWF703</strain>
    </source>
</reference>
<protein>
    <recommendedName>
        <fullName evidence="6">BTB domain-containing protein</fullName>
    </recommendedName>
</protein>
<comment type="caution">
    <text evidence="2">The sequence shown here is derived from an EMBL/GenBank/DDBJ whole genome shotgun (WGS) entry which is preliminary data.</text>
</comment>
<feature type="region of interest" description="Disordered" evidence="1">
    <location>
        <begin position="1"/>
        <end position="28"/>
    </location>
</feature>
<dbReference type="Proteomes" id="UP000475325">
    <property type="component" value="Unassembled WGS sequence"/>
</dbReference>
<dbReference type="EMBL" id="WIQZ01000011">
    <property type="protein sequence ID" value="KAF3142387.1"/>
    <property type="molecule type" value="Genomic_DNA"/>
</dbReference>
<evidence type="ECO:0008006" key="6">
    <source>
        <dbReference type="Google" id="ProtNLM"/>
    </source>
</evidence>
<evidence type="ECO:0000313" key="4">
    <source>
        <dbReference type="Proteomes" id="UP000475325"/>
    </source>
</evidence>
<accession>A0A7C8JBY8</accession>